<dbReference type="RefSeq" id="XP_022632487.1">
    <property type="nucleotide sequence ID" value="XM_022776766.1"/>
</dbReference>
<dbReference type="Proteomes" id="UP000087766">
    <property type="component" value="Unplaced"/>
</dbReference>
<evidence type="ECO:0000313" key="2">
    <source>
        <dbReference type="RefSeq" id="XP_022632487.1"/>
    </source>
</evidence>
<dbReference type="Pfam" id="PF08284">
    <property type="entry name" value="RVP_2"/>
    <property type="match status" value="1"/>
</dbReference>
<dbReference type="AlphaFoldDB" id="A0A3Q0EQJ4"/>
<dbReference type="InterPro" id="IPR001969">
    <property type="entry name" value="Aspartic_peptidase_AS"/>
</dbReference>
<sequence length="186" mass="20544">MELSACSAEGLTPPKTMKLTGLIGERRVVVLIDSGASHNFISQRVVEELRLLVAETPTYAVSLGDGCKKWTSGCCEKVELKLGNVKVEEDMYVFDLGGVDLILGIAWLAKLGEVVINWREMPMQYVVDGEKRKISGDPAMARQLVEPGTLTKITDVESWFLVWELCIVEPGVDGDVMDELTEQQQV</sequence>
<dbReference type="SUPFAM" id="SSF50630">
    <property type="entry name" value="Acid proteases"/>
    <property type="match status" value="1"/>
</dbReference>
<reference evidence="2" key="1">
    <citation type="submission" date="2025-08" db="UniProtKB">
        <authorList>
            <consortium name="RefSeq"/>
        </authorList>
    </citation>
    <scope>IDENTIFICATION</scope>
    <source>
        <tissue evidence="2">Leaf</tissue>
    </source>
</reference>
<keyword evidence="1" id="KW-1185">Reference proteome</keyword>
<dbReference type="OrthoDB" id="1746660at2759"/>
<dbReference type="GeneID" id="111240858"/>
<dbReference type="Gene3D" id="2.40.70.10">
    <property type="entry name" value="Acid Proteases"/>
    <property type="match status" value="1"/>
</dbReference>
<dbReference type="CDD" id="cd00303">
    <property type="entry name" value="retropepsin_like"/>
    <property type="match status" value="1"/>
</dbReference>
<dbReference type="GO" id="GO:0004190">
    <property type="term" value="F:aspartic-type endopeptidase activity"/>
    <property type="evidence" value="ECO:0007669"/>
    <property type="project" value="InterPro"/>
</dbReference>
<protein>
    <submittedName>
        <fullName evidence="2">Uncharacterized protein LOC111240858</fullName>
    </submittedName>
</protein>
<dbReference type="GO" id="GO:0006508">
    <property type="term" value="P:proteolysis"/>
    <property type="evidence" value="ECO:0007669"/>
    <property type="project" value="InterPro"/>
</dbReference>
<dbReference type="KEGG" id="vra:111240858"/>
<dbReference type="PROSITE" id="PS00141">
    <property type="entry name" value="ASP_PROTEASE"/>
    <property type="match status" value="1"/>
</dbReference>
<name>A0A3Q0EQJ4_VIGRR</name>
<dbReference type="InterPro" id="IPR021109">
    <property type="entry name" value="Peptidase_aspartic_dom_sf"/>
</dbReference>
<gene>
    <name evidence="2" type="primary">LOC111240858</name>
</gene>
<accession>A0A3Q0EQJ4</accession>
<evidence type="ECO:0000313" key="1">
    <source>
        <dbReference type="Proteomes" id="UP000087766"/>
    </source>
</evidence>
<organism evidence="1 2">
    <name type="scientific">Vigna radiata var. radiata</name>
    <name type="common">Mung bean</name>
    <name type="synonym">Phaseolus aureus</name>
    <dbReference type="NCBI Taxonomy" id="3916"/>
    <lineage>
        <taxon>Eukaryota</taxon>
        <taxon>Viridiplantae</taxon>
        <taxon>Streptophyta</taxon>
        <taxon>Embryophyta</taxon>
        <taxon>Tracheophyta</taxon>
        <taxon>Spermatophyta</taxon>
        <taxon>Magnoliopsida</taxon>
        <taxon>eudicotyledons</taxon>
        <taxon>Gunneridae</taxon>
        <taxon>Pentapetalae</taxon>
        <taxon>rosids</taxon>
        <taxon>fabids</taxon>
        <taxon>Fabales</taxon>
        <taxon>Fabaceae</taxon>
        <taxon>Papilionoideae</taxon>
        <taxon>50 kb inversion clade</taxon>
        <taxon>NPAAA clade</taxon>
        <taxon>indigoferoid/millettioid clade</taxon>
        <taxon>Phaseoleae</taxon>
        <taxon>Vigna</taxon>
    </lineage>
</organism>
<proteinExistence type="predicted"/>